<proteinExistence type="predicted"/>
<evidence type="ECO:0000313" key="1">
    <source>
        <dbReference type="EMBL" id="KKL18293.1"/>
    </source>
</evidence>
<protein>
    <submittedName>
        <fullName evidence="1">Uncharacterized protein</fullName>
    </submittedName>
</protein>
<gene>
    <name evidence="1" type="ORF">LCGC14_2476980</name>
</gene>
<accession>A0A0F9E2I2</accession>
<sequence>MPPQTNEQLNQRVEKLEGLLSQLIFSDRYIFHKTIQILDGRKIIVGTSNGLTIATETTQKLGLYNTTPTAQQSHIADPAGQATDLDAEARTAINSILVALETLGITASS</sequence>
<reference evidence="1" key="1">
    <citation type="journal article" date="2015" name="Nature">
        <title>Complex archaea that bridge the gap between prokaryotes and eukaryotes.</title>
        <authorList>
            <person name="Spang A."/>
            <person name="Saw J.H."/>
            <person name="Jorgensen S.L."/>
            <person name="Zaremba-Niedzwiedzka K."/>
            <person name="Martijn J."/>
            <person name="Lind A.E."/>
            <person name="van Eijk R."/>
            <person name="Schleper C."/>
            <person name="Guy L."/>
            <person name="Ettema T.J."/>
        </authorList>
    </citation>
    <scope>NUCLEOTIDE SEQUENCE</scope>
</reference>
<dbReference type="EMBL" id="LAZR01038926">
    <property type="protein sequence ID" value="KKL18293.1"/>
    <property type="molecule type" value="Genomic_DNA"/>
</dbReference>
<organism evidence="1">
    <name type="scientific">marine sediment metagenome</name>
    <dbReference type="NCBI Taxonomy" id="412755"/>
    <lineage>
        <taxon>unclassified sequences</taxon>
        <taxon>metagenomes</taxon>
        <taxon>ecological metagenomes</taxon>
    </lineage>
</organism>
<dbReference type="AlphaFoldDB" id="A0A0F9E2I2"/>
<name>A0A0F9E2I2_9ZZZZ</name>
<comment type="caution">
    <text evidence="1">The sequence shown here is derived from an EMBL/GenBank/DDBJ whole genome shotgun (WGS) entry which is preliminary data.</text>
</comment>